<organism evidence="1 3">
    <name type="scientific">Vibrio tasmaniensis</name>
    <dbReference type="NCBI Taxonomy" id="212663"/>
    <lineage>
        <taxon>Bacteria</taxon>
        <taxon>Pseudomonadati</taxon>
        <taxon>Pseudomonadota</taxon>
        <taxon>Gammaproteobacteria</taxon>
        <taxon>Vibrionales</taxon>
        <taxon>Vibrionaceae</taxon>
        <taxon>Vibrio</taxon>
    </lineage>
</organism>
<evidence type="ECO:0000313" key="4">
    <source>
        <dbReference type="Proteomes" id="UP000308018"/>
    </source>
</evidence>
<evidence type="ECO:0000313" key="1">
    <source>
        <dbReference type="EMBL" id="PMP17812.1"/>
    </source>
</evidence>
<dbReference type="InterPro" id="IPR023346">
    <property type="entry name" value="Lysozyme-like_dom_sf"/>
</dbReference>
<gene>
    <name evidence="1" type="ORF">BCS92_05235</name>
    <name evidence="2" type="ORF">FC057_20235</name>
</gene>
<proteinExistence type="predicted"/>
<accession>A0A2N7NNH2</accession>
<sequence>MLSVNQCLTIGLLLIVTLTFNKAYGMGIRSLIYEKELEQLTPYMKCGTDSAKKYKIPEWILLAVLRQESGPLHGYLENSNGSKDYGVGCINDLRIEDFHSDGLTIVTPEKLMEDPCFSIYATAYLIKKEYLKELRIQGKPNENIWLVAAANYHYHYKGNNPQLHEKYKKSIKGHLGRFRKHMARAKKMATKR</sequence>
<reference evidence="1" key="2">
    <citation type="submission" date="2016-07" db="EMBL/GenBank/DDBJ databases">
        <authorList>
            <person name="Wan K."/>
            <person name="Booth B."/>
            <person name="Spirohn K."/>
            <person name="Hao T."/>
            <person name="Hu Y."/>
            <person name="Calderwood M."/>
            <person name="Hill D."/>
            <person name="Mohr S."/>
            <person name="Vidal M."/>
            <person name="Celniker S."/>
            <person name="Perrimon N."/>
        </authorList>
    </citation>
    <scope>NUCLEOTIDE SEQUENCE</scope>
    <source>
        <strain evidence="1">10N.222.48.A2</strain>
    </source>
</reference>
<reference evidence="3" key="1">
    <citation type="submission" date="2016-07" db="EMBL/GenBank/DDBJ databases">
        <title>Nontailed viruses are major unrecognized killers of bacteria in the ocean.</title>
        <authorList>
            <person name="Kauffman K."/>
            <person name="Hussain F."/>
            <person name="Yang J."/>
            <person name="Arevalo P."/>
            <person name="Brown J."/>
            <person name="Cutler M."/>
            <person name="Kelly L."/>
            <person name="Polz M.F."/>
        </authorList>
    </citation>
    <scope>NUCLEOTIDE SEQUENCE [LARGE SCALE GENOMIC DNA]</scope>
    <source>
        <strain evidence="3">10N.222.48.A2</strain>
    </source>
</reference>
<dbReference type="EMBL" id="MDBP01000014">
    <property type="protein sequence ID" value="PMP17812.1"/>
    <property type="molecule type" value="Genomic_DNA"/>
</dbReference>
<name>A0A2N7NNH2_9VIBR</name>
<dbReference type="SUPFAM" id="SSF53955">
    <property type="entry name" value="Lysozyme-like"/>
    <property type="match status" value="1"/>
</dbReference>
<evidence type="ECO:0000313" key="3">
    <source>
        <dbReference type="Proteomes" id="UP000235579"/>
    </source>
</evidence>
<dbReference type="RefSeq" id="WP_102257459.1">
    <property type="nucleotide sequence ID" value="NZ_MDBG01000173.1"/>
</dbReference>
<protein>
    <submittedName>
        <fullName evidence="2">Lytic transglycosylase domain-containing protein</fullName>
    </submittedName>
</protein>
<dbReference type="EMBL" id="SYVV01000037">
    <property type="protein sequence ID" value="TKG29017.1"/>
    <property type="molecule type" value="Genomic_DNA"/>
</dbReference>
<dbReference type="AlphaFoldDB" id="A0A2N7NNH2"/>
<dbReference type="Proteomes" id="UP000235579">
    <property type="component" value="Unassembled WGS sequence"/>
</dbReference>
<dbReference type="Gene3D" id="1.10.530.10">
    <property type="match status" value="1"/>
</dbReference>
<comment type="caution">
    <text evidence="1">The sequence shown here is derived from an EMBL/GenBank/DDBJ whole genome shotgun (WGS) entry which is preliminary data.</text>
</comment>
<reference evidence="2 4" key="4">
    <citation type="submission" date="2019-04" db="EMBL/GenBank/DDBJ databases">
        <title>A reverse ecology approach based on a biological definition of microbial populations.</title>
        <authorList>
            <person name="Arevalo P."/>
            <person name="Vaninsberghe D."/>
            <person name="Elsherbini J."/>
            <person name="Gore J."/>
            <person name="Polz M."/>
        </authorList>
    </citation>
    <scope>NUCLEOTIDE SEQUENCE [LARGE SCALE GENOMIC DNA]</scope>
    <source>
        <strain evidence="2 4">10N.222.45.A8</strain>
    </source>
</reference>
<reference evidence="1" key="3">
    <citation type="journal article" date="2018" name="Nature">
        <title>A major lineage of non-tailed dsDNA viruses as unrecognized killers of marine bacteria.</title>
        <authorList>
            <person name="Kauffman K.M."/>
            <person name="Hussain F.A."/>
            <person name="Yang J."/>
            <person name="Arevalo P."/>
            <person name="Brown J.M."/>
            <person name="Chang W.K."/>
            <person name="VanInsberghe D."/>
            <person name="Elsherbini J."/>
            <person name="Sharma R.S."/>
            <person name="Cutler M.B."/>
            <person name="Kelly L."/>
            <person name="Polz M.F."/>
        </authorList>
    </citation>
    <scope>NUCLEOTIDE SEQUENCE</scope>
    <source>
        <strain evidence="1">10N.222.48.A2</strain>
    </source>
</reference>
<evidence type="ECO:0000313" key="2">
    <source>
        <dbReference type="EMBL" id="TKG29017.1"/>
    </source>
</evidence>
<dbReference type="Proteomes" id="UP000308018">
    <property type="component" value="Unassembled WGS sequence"/>
</dbReference>